<dbReference type="Gene3D" id="3.90.550.10">
    <property type="entry name" value="Spore Coat Polysaccharide Biosynthesis Protein SpsA, Chain A"/>
    <property type="match status" value="1"/>
</dbReference>
<reference evidence="2" key="1">
    <citation type="submission" date="2021-05" db="EMBL/GenBank/DDBJ databases">
        <authorList>
            <person name="Pietrasiak N."/>
            <person name="Ward R."/>
            <person name="Stajich J.E."/>
            <person name="Kurbessoian T."/>
        </authorList>
    </citation>
    <scope>NUCLEOTIDE SEQUENCE</scope>
    <source>
        <strain evidence="2">GSE-NOS-MK-12-04C</strain>
    </source>
</reference>
<evidence type="ECO:0000259" key="1">
    <source>
        <dbReference type="Pfam" id="PF10111"/>
    </source>
</evidence>
<name>A0A951QRK7_9CYAN</name>
<proteinExistence type="predicted"/>
<accession>A0A951QRK7</accession>
<feature type="domain" description="Glycosyltransferase 2-like prokaryotic type" evidence="1">
    <location>
        <begin position="5"/>
        <end position="251"/>
    </location>
</feature>
<evidence type="ECO:0000313" key="2">
    <source>
        <dbReference type="EMBL" id="MBW4670892.1"/>
    </source>
</evidence>
<dbReference type="PANTHER" id="PTHR43685:SF2">
    <property type="entry name" value="GLYCOSYLTRANSFERASE 2-LIKE DOMAIN-CONTAINING PROTEIN"/>
    <property type="match status" value="1"/>
</dbReference>
<dbReference type="InterPro" id="IPR019290">
    <property type="entry name" value="GlycosylTrfase-like_prok"/>
</dbReference>
<dbReference type="InterPro" id="IPR029044">
    <property type="entry name" value="Nucleotide-diphossugar_trans"/>
</dbReference>
<dbReference type="AlphaFoldDB" id="A0A951QRK7"/>
<evidence type="ECO:0000313" key="3">
    <source>
        <dbReference type="Proteomes" id="UP000729701"/>
    </source>
</evidence>
<comment type="caution">
    <text evidence="2">The sequence shown here is derived from an EMBL/GenBank/DDBJ whole genome shotgun (WGS) entry which is preliminary data.</text>
</comment>
<dbReference type="Pfam" id="PF10111">
    <property type="entry name" value="Glyco_tranf_2_2"/>
    <property type="match status" value="1"/>
</dbReference>
<sequence length="322" mass="36604">MAIISVIIPAYNAEKTIIDTVNSVLKQTFLDWELIVINDGSTDRTLKLLLGVNDARLKVYSYPNGGLSLARNRGINLAKGEYISFLDADDLWTTDKLELQLAALKNHPEAGLAYSWIYSMDEKGESFFPGHSISFEGNVYAPLLVNNFIVNGSNCLVSRQAIESVGEFDPSMDGTADWDYWLRLAAGWQFVLVPKFQIFYRASSSAMSTNIEYMEQCILKTTEKAFQAAPLEMQSLKIQSLANSYRYLAYKYWTLTKGQDKVQKTAEKLWKGIRFYPAILKEKRVLNLLLKVSLIYILKPKIGYSLISLFDNSRRKLLLKIQ</sequence>
<reference evidence="2" key="2">
    <citation type="journal article" date="2022" name="Microbiol. Resour. Announc.">
        <title>Metagenome Sequencing to Explore Phylogenomics of Terrestrial Cyanobacteria.</title>
        <authorList>
            <person name="Ward R.D."/>
            <person name="Stajich J.E."/>
            <person name="Johansen J.R."/>
            <person name="Huntemann M."/>
            <person name="Clum A."/>
            <person name="Foster B."/>
            <person name="Foster B."/>
            <person name="Roux S."/>
            <person name="Palaniappan K."/>
            <person name="Varghese N."/>
            <person name="Mukherjee S."/>
            <person name="Reddy T.B.K."/>
            <person name="Daum C."/>
            <person name="Copeland A."/>
            <person name="Chen I.A."/>
            <person name="Ivanova N.N."/>
            <person name="Kyrpides N.C."/>
            <person name="Shapiro N."/>
            <person name="Eloe-Fadrosh E.A."/>
            <person name="Pietrasiak N."/>
        </authorList>
    </citation>
    <scope>NUCLEOTIDE SEQUENCE</scope>
    <source>
        <strain evidence="2">GSE-NOS-MK-12-04C</strain>
    </source>
</reference>
<dbReference type="CDD" id="cd00761">
    <property type="entry name" value="Glyco_tranf_GTA_type"/>
    <property type="match status" value="1"/>
</dbReference>
<gene>
    <name evidence="2" type="ORF">KME60_26580</name>
</gene>
<dbReference type="InterPro" id="IPR050834">
    <property type="entry name" value="Glycosyltransf_2"/>
</dbReference>
<dbReference type="SUPFAM" id="SSF53448">
    <property type="entry name" value="Nucleotide-diphospho-sugar transferases"/>
    <property type="match status" value="1"/>
</dbReference>
<dbReference type="PANTHER" id="PTHR43685">
    <property type="entry name" value="GLYCOSYLTRANSFERASE"/>
    <property type="match status" value="1"/>
</dbReference>
<dbReference type="EMBL" id="JAHHGZ010000036">
    <property type="protein sequence ID" value="MBW4670892.1"/>
    <property type="molecule type" value="Genomic_DNA"/>
</dbReference>
<protein>
    <submittedName>
        <fullName evidence="2">Glycosyltransferase family 2 protein</fullName>
    </submittedName>
</protein>
<dbReference type="Proteomes" id="UP000729701">
    <property type="component" value="Unassembled WGS sequence"/>
</dbReference>
<organism evidence="2 3">
    <name type="scientific">Cyanomargarita calcarea GSE-NOS-MK-12-04C</name>
    <dbReference type="NCBI Taxonomy" id="2839659"/>
    <lineage>
        <taxon>Bacteria</taxon>
        <taxon>Bacillati</taxon>
        <taxon>Cyanobacteriota</taxon>
        <taxon>Cyanophyceae</taxon>
        <taxon>Nostocales</taxon>
        <taxon>Cyanomargaritaceae</taxon>
        <taxon>Cyanomargarita</taxon>
    </lineage>
</organism>